<evidence type="ECO:0000256" key="2">
    <source>
        <dbReference type="ARBA" id="ARBA00022722"/>
    </source>
</evidence>
<dbReference type="InterPro" id="IPR002716">
    <property type="entry name" value="PIN_dom"/>
</dbReference>
<keyword evidence="5 6" id="KW-0460">Magnesium</keyword>
<name>A0A6G1WQX1_9HYPH</name>
<proteinExistence type="inferred from homology"/>
<keyword evidence="4 6" id="KW-0378">Hydrolase</keyword>
<dbReference type="SUPFAM" id="SSF88723">
    <property type="entry name" value="PIN domain-like"/>
    <property type="match status" value="1"/>
</dbReference>
<dbReference type="GO" id="GO:0000287">
    <property type="term" value="F:magnesium ion binding"/>
    <property type="evidence" value="ECO:0007669"/>
    <property type="project" value="UniProtKB-UniRule"/>
</dbReference>
<dbReference type="RefSeq" id="WP_153413551.1">
    <property type="nucleotide sequence ID" value="NZ_WISB01000126.1"/>
</dbReference>
<evidence type="ECO:0000313" key="8">
    <source>
        <dbReference type="EMBL" id="MQW72037.1"/>
    </source>
</evidence>
<dbReference type="PANTHER" id="PTHR35901">
    <property type="entry name" value="RIBONUCLEASE VAPC3"/>
    <property type="match status" value="1"/>
</dbReference>
<dbReference type="Gene3D" id="3.40.50.1010">
    <property type="entry name" value="5'-nuclease"/>
    <property type="match status" value="1"/>
</dbReference>
<feature type="domain" description="PIN" evidence="7">
    <location>
        <begin position="5"/>
        <end position="125"/>
    </location>
</feature>
<comment type="similarity">
    <text evidence="6">Belongs to the PINc/VapC protein family.</text>
</comment>
<sequence length="139" mass="14822">MSVFVLDASTAAAWLLPEEHSEIAEQLIASISGQCPVPGLFWHEARSILVTAERRHRIAAGQALTAMTRLRRLPLEDAGAGQDGSVIELATVQALSAYDAAYLELAIARSLPLATLDRKLAAAARAEKVPVLGPFGNEH</sequence>
<dbReference type="PANTHER" id="PTHR35901:SF1">
    <property type="entry name" value="EXONUCLEASE VAPC9"/>
    <property type="match status" value="1"/>
</dbReference>
<comment type="caution">
    <text evidence="8">The sequence shown here is derived from an EMBL/GenBank/DDBJ whole genome shotgun (WGS) entry which is preliminary data.</text>
</comment>
<evidence type="ECO:0000256" key="4">
    <source>
        <dbReference type="ARBA" id="ARBA00022801"/>
    </source>
</evidence>
<evidence type="ECO:0000259" key="7">
    <source>
        <dbReference type="Pfam" id="PF01850"/>
    </source>
</evidence>
<organism evidence="8">
    <name type="scientific">Sinorhizobium medicae</name>
    <dbReference type="NCBI Taxonomy" id="110321"/>
    <lineage>
        <taxon>Bacteria</taxon>
        <taxon>Pseudomonadati</taxon>
        <taxon>Pseudomonadota</taxon>
        <taxon>Alphaproteobacteria</taxon>
        <taxon>Hyphomicrobiales</taxon>
        <taxon>Rhizobiaceae</taxon>
        <taxon>Sinorhizobium/Ensifer group</taxon>
        <taxon>Sinorhizobium</taxon>
    </lineage>
</organism>
<dbReference type="InterPro" id="IPR022907">
    <property type="entry name" value="VapC_family"/>
</dbReference>
<accession>A0A6G1WQX1</accession>
<keyword evidence="3 6" id="KW-0479">Metal-binding</keyword>
<dbReference type="HAMAP" id="MF_00265">
    <property type="entry name" value="VapC_Nob1"/>
    <property type="match status" value="1"/>
</dbReference>
<dbReference type="GO" id="GO:0004540">
    <property type="term" value="F:RNA nuclease activity"/>
    <property type="evidence" value="ECO:0007669"/>
    <property type="project" value="InterPro"/>
</dbReference>
<feature type="binding site" evidence="6">
    <location>
        <position position="99"/>
    </location>
    <ligand>
        <name>Mg(2+)</name>
        <dbReference type="ChEBI" id="CHEBI:18420"/>
    </ligand>
</feature>
<dbReference type="CDD" id="cd09873">
    <property type="entry name" value="PIN_Pae0151-like"/>
    <property type="match status" value="1"/>
</dbReference>
<dbReference type="Pfam" id="PF01850">
    <property type="entry name" value="PIN"/>
    <property type="match status" value="1"/>
</dbReference>
<dbReference type="GO" id="GO:0090729">
    <property type="term" value="F:toxin activity"/>
    <property type="evidence" value="ECO:0007669"/>
    <property type="project" value="UniProtKB-KW"/>
</dbReference>
<keyword evidence="2 6" id="KW-0540">Nuclease</keyword>
<dbReference type="InterPro" id="IPR051619">
    <property type="entry name" value="TypeII_TA_RNase_PINc/VapC"/>
</dbReference>
<comment type="cofactor">
    <cofactor evidence="6">
        <name>Mg(2+)</name>
        <dbReference type="ChEBI" id="CHEBI:18420"/>
    </cofactor>
</comment>
<comment type="function">
    <text evidence="6">Toxic component of a toxin-antitoxin (TA) system. An RNase.</text>
</comment>
<dbReference type="EC" id="3.1.-.-" evidence="6"/>
<evidence type="ECO:0000256" key="3">
    <source>
        <dbReference type="ARBA" id="ARBA00022723"/>
    </source>
</evidence>
<reference evidence="8" key="1">
    <citation type="journal article" date="2013" name="Genome Biol.">
        <title>Comparative genomics of the core and accessory genomes of 48 Sinorhizobium strains comprising five genospecies.</title>
        <authorList>
            <person name="Sugawara M."/>
            <person name="Epstein B."/>
            <person name="Badgley B.D."/>
            <person name="Unno T."/>
            <person name="Xu L."/>
            <person name="Reese J."/>
            <person name="Gyaneshwar P."/>
            <person name="Denny R."/>
            <person name="Mudge J."/>
            <person name="Bharti A.K."/>
            <person name="Farmer A.D."/>
            <person name="May G.D."/>
            <person name="Woodward J.E."/>
            <person name="Medigue C."/>
            <person name="Vallenet D."/>
            <person name="Lajus A."/>
            <person name="Rouy Z."/>
            <person name="Martinez-Vaz B."/>
            <person name="Tiffin P."/>
            <person name="Young N.D."/>
            <person name="Sadowsky M.J."/>
        </authorList>
    </citation>
    <scope>NUCLEOTIDE SEQUENCE</scope>
    <source>
        <strain evidence="8">M1</strain>
    </source>
</reference>
<dbReference type="InterPro" id="IPR029060">
    <property type="entry name" value="PIN-like_dom_sf"/>
</dbReference>
<keyword evidence="1 6" id="KW-1277">Toxin-antitoxin system</keyword>
<protein>
    <recommendedName>
        <fullName evidence="6">Ribonuclease VapC</fullName>
        <shortName evidence="6">RNase VapC</shortName>
        <ecNumber evidence="6">3.1.-.-</ecNumber>
    </recommendedName>
    <alternativeName>
        <fullName evidence="6">Toxin VapC</fullName>
    </alternativeName>
</protein>
<evidence type="ECO:0000256" key="5">
    <source>
        <dbReference type="ARBA" id="ARBA00022842"/>
    </source>
</evidence>
<gene>
    <name evidence="6" type="primary">vapC</name>
    <name evidence="8" type="ORF">GHJ91_23505</name>
</gene>
<dbReference type="GO" id="GO:0016787">
    <property type="term" value="F:hydrolase activity"/>
    <property type="evidence" value="ECO:0007669"/>
    <property type="project" value="UniProtKB-KW"/>
</dbReference>
<dbReference type="InterPro" id="IPR044153">
    <property type="entry name" value="PIN_Pae0151-like"/>
</dbReference>
<keyword evidence="6" id="KW-0800">Toxin</keyword>
<evidence type="ECO:0000256" key="1">
    <source>
        <dbReference type="ARBA" id="ARBA00022649"/>
    </source>
</evidence>
<evidence type="ECO:0000256" key="6">
    <source>
        <dbReference type="HAMAP-Rule" id="MF_00265"/>
    </source>
</evidence>
<dbReference type="AlphaFoldDB" id="A0A6G1WQX1"/>
<dbReference type="EMBL" id="WISB01000126">
    <property type="protein sequence ID" value="MQW72037.1"/>
    <property type="molecule type" value="Genomic_DNA"/>
</dbReference>
<feature type="binding site" evidence="6">
    <location>
        <position position="7"/>
    </location>
    <ligand>
        <name>Mg(2+)</name>
        <dbReference type="ChEBI" id="CHEBI:18420"/>
    </ligand>
</feature>